<comment type="caution">
    <text evidence="2">The sequence shown here is derived from an EMBL/GenBank/DDBJ whole genome shotgun (WGS) entry which is preliminary data.</text>
</comment>
<evidence type="ECO:0000256" key="1">
    <source>
        <dbReference type="SAM" id="MobiDB-lite"/>
    </source>
</evidence>
<protein>
    <submittedName>
        <fullName evidence="2">Uncharacterized protein</fullName>
    </submittedName>
</protein>
<feature type="region of interest" description="Disordered" evidence="1">
    <location>
        <begin position="25"/>
        <end position="49"/>
    </location>
</feature>
<sequence>MSLLDQSFIRDRAINFFEKDFLSHGKQKKPRSSQSELPEPSSAGSSSLRLSTFGKIPSLTTSTTNMNGLWNVFTTVRWKRKVSEPPKDACLRKLEVIRQRGAVRAAGNRELTSEVERLCRESIRGDLKERRTEVLARCRGRKEYSLRLSELWQS</sequence>
<reference evidence="2 3" key="1">
    <citation type="submission" date="2023-08" db="EMBL/GenBank/DDBJ databases">
        <title>A Necator americanus chromosomal reference genome.</title>
        <authorList>
            <person name="Ilik V."/>
            <person name="Petrzelkova K.J."/>
            <person name="Pardy F."/>
            <person name="Fuh T."/>
            <person name="Niatou-Singa F.S."/>
            <person name="Gouil Q."/>
            <person name="Baker L."/>
            <person name="Ritchie M.E."/>
            <person name="Jex A.R."/>
            <person name="Gazzola D."/>
            <person name="Li H."/>
            <person name="Toshio Fujiwara R."/>
            <person name="Zhan B."/>
            <person name="Aroian R.V."/>
            <person name="Pafco B."/>
            <person name="Schwarz E.M."/>
        </authorList>
    </citation>
    <scope>NUCLEOTIDE SEQUENCE [LARGE SCALE GENOMIC DNA]</scope>
    <source>
        <strain evidence="2 3">Aroian</strain>
        <tissue evidence="2">Whole animal</tissue>
    </source>
</reference>
<accession>A0ABR1CHS2</accession>
<proteinExistence type="predicted"/>
<organism evidence="2 3">
    <name type="scientific">Necator americanus</name>
    <name type="common">Human hookworm</name>
    <dbReference type="NCBI Taxonomy" id="51031"/>
    <lineage>
        <taxon>Eukaryota</taxon>
        <taxon>Metazoa</taxon>
        <taxon>Ecdysozoa</taxon>
        <taxon>Nematoda</taxon>
        <taxon>Chromadorea</taxon>
        <taxon>Rhabditida</taxon>
        <taxon>Rhabditina</taxon>
        <taxon>Rhabditomorpha</taxon>
        <taxon>Strongyloidea</taxon>
        <taxon>Ancylostomatidae</taxon>
        <taxon>Bunostominae</taxon>
        <taxon>Necator</taxon>
    </lineage>
</organism>
<dbReference type="Proteomes" id="UP001303046">
    <property type="component" value="Unassembled WGS sequence"/>
</dbReference>
<evidence type="ECO:0000313" key="2">
    <source>
        <dbReference type="EMBL" id="KAK6737774.1"/>
    </source>
</evidence>
<name>A0ABR1CHS2_NECAM</name>
<feature type="compositionally biased region" description="Low complexity" evidence="1">
    <location>
        <begin position="35"/>
        <end position="49"/>
    </location>
</feature>
<gene>
    <name evidence="2" type="primary">Necator_chrII.g7882</name>
    <name evidence="2" type="ORF">RB195_020088</name>
</gene>
<dbReference type="EMBL" id="JAVFWL010000002">
    <property type="protein sequence ID" value="KAK6737774.1"/>
    <property type="molecule type" value="Genomic_DNA"/>
</dbReference>
<keyword evidence="3" id="KW-1185">Reference proteome</keyword>
<evidence type="ECO:0000313" key="3">
    <source>
        <dbReference type="Proteomes" id="UP001303046"/>
    </source>
</evidence>